<proteinExistence type="predicted"/>
<dbReference type="Proteomes" id="UP000294865">
    <property type="component" value="Unassembled WGS sequence"/>
</dbReference>
<reference evidence="1 2" key="1">
    <citation type="submission" date="2019-01" db="EMBL/GenBank/DDBJ databases">
        <title>Draft genome sequences of Macrococcus caseolyticus, Macrococcus canis, Macrococcus bohemicus and Macrococcus goetzii.</title>
        <authorList>
            <person name="Mazhar S."/>
            <person name="Altermann E."/>
            <person name="Hill C."/>
            <person name="Mcauliffe O."/>
        </authorList>
    </citation>
    <scope>NUCLEOTIDE SEQUENCE [LARGE SCALE GENOMIC DNA]</scope>
    <source>
        <strain evidence="1 2">DPC7162</strain>
    </source>
</reference>
<protein>
    <submittedName>
        <fullName evidence="1">Uncharacterized protein</fullName>
    </submittedName>
</protein>
<accession>A0A4V3BG27</accession>
<evidence type="ECO:0000313" key="1">
    <source>
        <dbReference type="EMBL" id="TDM17216.1"/>
    </source>
</evidence>
<comment type="caution">
    <text evidence="1">The sequence shown here is derived from an EMBL/GenBank/DDBJ whole genome shotgun (WGS) entry which is preliminary data.</text>
</comment>
<organism evidence="1 2">
    <name type="scientific">Macrococcoides canis</name>
    <dbReference type="NCBI Taxonomy" id="1855823"/>
    <lineage>
        <taxon>Bacteria</taxon>
        <taxon>Bacillati</taxon>
        <taxon>Bacillota</taxon>
        <taxon>Bacilli</taxon>
        <taxon>Bacillales</taxon>
        <taxon>Staphylococcaceae</taxon>
        <taxon>Macrococcoides</taxon>
    </lineage>
</organism>
<gene>
    <name evidence="1" type="ORF">ETI04_04765</name>
</gene>
<dbReference type="RefSeq" id="WP_133419377.1">
    <property type="nucleotide sequence ID" value="NZ_SDGR01000003.1"/>
</dbReference>
<evidence type="ECO:0000313" key="2">
    <source>
        <dbReference type="Proteomes" id="UP000294865"/>
    </source>
</evidence>
<dbReference type="AlphaFoldDB" id="A0A4V3BG27"/>
<sequence>MSVSRESDHAKYQKASDKRLENKVLVDRRGKRFILNLSANQRAINGFNNNEFFNMRKFNDELIRLINIERRTKRIQPIA</sequence>
<name>A0A4V3BG27_9STAP</name>
<dbReference type="EMBL" id="SDQG01000002">
    <property type="protein sequence ID" value="TDM17216.1"/>
    <property type="molecule type" value="Genomic_DNA"/>
</dbReference>